<dbReference type="PANTHER" id="PTHR43244">
    <property type="match status" value="1"/>
</dbReference>
<dbReference type="CDD" id="cd01097">
    <property type="entry name" value="Tetrahydromethanopterin_reductase"/>
    <property type="match status" value="1"/>
</dbReference>
<protein>
    <submittedName>
        <fullName evidence="3">TIGR03564 family F420-dependent LLM class oxidoreductase</fullName>
        <ecNumber evidence="3">1.-.-.-</ecNumber>
    </submittedName>
</protein>
<dbReference type="Pfam" id="PF00296">
    <property type="entry name" value="Bac_luciferase"/>
    <property type="match status" value="1"/>
</dbReference>
<dbReference type="GO" id="GO:0016705">
    <property type="term" value="F:oxidoreductase activity, acting on paired donors, with incorporation or reduction of molecular oxygen"/>
    <property type="evidence" value="ECO:0007669"/>
    <property type="project" value="InterPro"/>
</dbReference>
<dbReference type="Gene3D" id="3.20.20.30">
    <property type="entry name" value="Luciferase-like domain"/>
    <property type="match status" value="1"/>
</dbReference>
<dbReference type="EC" id="1.-.-.-" evidence="3"/>
<dbReference type="InterPro" id="IPR036661">
    <property type="entry name" value="Luciferase-like_sf"/>
</dbReference>
<evidence type="ECO:0000313" key="4">
    <source>
        <dbReference type="Proteomes" id="UP001178281"/>
    </source>
</evidence>
<dbReference type="InterPro" id="IPR050564">
    <property type="entry name" value="F420-G6PD/mer"/>
</dbReference>
<dbReference type="InterPro" id="IPR019910">
    <property type="entry name" value="Lucif-like_OxRdtase_MSMEG_4879"/>
</dbReference>
<sequence length="314" mass="32393">MTSRLSVDIGVALWQREGAANHVADLVDQSRGLYERGIPAVWFGQRQDHDATTVAAVVGAAVPGLRVGTSVVPLGPRHPITLGSQAQTANAASGGRFTLGVGVAGPERDAATFGVRIARPIAHLREALTVLDAYRGMGTVDHAGPHLVAHTPVPSQIAGGGGFGLLVAALGEQALRVTGELADGSIPFLTGPRTIADRVVPGLLGGSGGAPRRVVAGVVAIVTDDADGVREIVRPALDFYATIPSYRSVLAAEGAAHPIDLALIGDEDEVAAGLRRYVDAGATELYVTQTDLGGRRAQQRTWDLLAGLTRTAPN</sequence>
<evidence type="ECO:0000259" key="2">
    <source>
        <dbReference type="Pfam" id="PF00296"/>
    </source>
</evidence>
<dbReference type="SUPFAM" id="SSF51679">
    <property type="entry name" value="Bacterial luciferase-like"/>
    <property type="match status" value="1"/>
</dbReference>
<reference evidence="3" key="1">
    <citation type="submission" date="2023-08" db="EMBL/GenBank/DDBJ databases">
        <title>The draft genome of Tsukamurella strandjordii strain 050030.</title>
        <authorList>
            <person name="Zhao F."/>
            <person name="Feng Y."/>
            <person name="Zong Z."/>
        </authorList>
    </citation>
    <scope>NUCLEOTIDE SEQUENCE</scope>
    <source>
        <strain evidence="3">050030</strain>
    </source>
</reference>
<comment type="caution">
    <text evidence="3">The sequence shown here is derived from an EMBL/GenBank/DDBJ whole genome shotgun (WGS) entry which is preliminary data.</text>
</comment>
<proteinExistence type="predicted"/>
<name>A0AA90NAP6_9ACTN</name>
<dbReference type="PANTHER" id="PTHR43244:SF1">
    <property type="entry name" value="5,10-METHYLENETETRAHYDROMETHANOPTERIN REDUCTASE"/>
    <property type="match status" value="1"/>
</dbReference>
<keyword evidence="4" id="KW-1185">Reference proteome</keyword>
<dbReference type="AlphaFoldDB" id="A0AA90NAP6"/>
<accession>A0AA90NAP6</accession>
<dbReference type="InterPro" id="IPR011251">
    <property type="entry name" value="Luciferase-like_dom"/>
</dbReference>
<dbReference type="EMBL" id="JAUTIX010000001">
    <property type="protein sequence ID" value="MDP0397017.1"/>
    <property type="molecule type" value="Genomic_DNA"/>
</dbReference>
<dbReference type="RefSeq" id="WP_305110309.1">
    <property type="nucleotide sequence ID" value="NZ_JAUTIX010000001.1"/>
</dbReference>
<feature type="domain" description="Luciferase-like" evidence="2">
    <location>
        <begin position="17"/>
        <end position="283"/>
    </location>
</feature>
<evidence type="ECO:0000313" key="3">
    <source>
        <dbReference type="EMBL" id="MDP0397017.1"/>
    </source>
</evidence>
<gene>
    <name evidence="3" type="ORF">Q7X28_03670</name>
</gene>
<organism evidence="3 4">
    <name type="scientific">Tsukamurella strandjordii</name>
    <dbReference type="NCBI Taxonomy" id="147577"/>
    <lineage>
        <taxon>Bacteria</taxon>
        <taxon>Bacillati</taxon>
        <taxon>Actinomycetota</taxon>
        <taxon>Actinomycetes</taxon>
        <taxon>Mycobacteriales</taxon>
        <taxon>Tsukamurellaceae</taxon>
        <taxon>Tsukamurella</taxon>
    </lineage>
</organism>
<dbReference type="NCBIfam" id="TIGR03564">
    <property type="entry name" value="F420_MSMEG_4879"/>
    <property type="match status" value="1"/>
</dbReference>
<evidence type="ECO:0000256" key="1">
    <source>
        <dbReference type="ARBA" id="ARBA00023002"/>
    </source>
</evidence>
<dbReference type="Proteomes" id="UP001178281">
    <property type="component" value="Unassembled WGS sequence"/>
</dbReference>
<keyword evidence="1 3" id="KW-0560">Oxidoreductase</keyword>